<accession>A0ABT6XXE5</accession>
<evidence type="ECO:0000256" key="5">
    <source>
        <dbReference type="ARBA" id="ARBA00022763"/>
    </source>
</evidence>
<keyword evidence="4 8" id="KW-0808">Transferase</keyword>
<evidence type="ECO:0000256" key="4">
    <source>
        <dbReference type="ARBA" id="ARBA00022679"/>
    </source>
</evidence>
<proteinExistence type="inferred from homology"/>
<dbReference type="InterPro" id="IPR036388">
    <property type="entry name" value="WH-like_DNA-bd_sf"/>
</dbReference>
<comment type="function">
    <text evidence="8">Involved in the cellular defense against the biological effects of O6-methylguanine (O6-MeG) and O4-methylthymine (O4-MeT) in DNA. Repairs the methylated nucleobase in DNA by stoichiometrically transferring the methyl group to a cysteine residue in the enzyme. This is a suicide reaction: the enzyme is irreversibly inactivated.</text>
</comment>
<organism evidence="10 11">
    <name type="scientific">Alicyclobacillus sendaiensis PA2</name>
    <dbReference type="NCBI Taxonomy" id="3029425"/>
    <lineage>
        <taxon>Bacteria</taxon>
        <taxon>Bacillati</taxon>
        <taxon>Bacillota</taxon>
        <taxon>Bacilli</taxon>
        <taxon>Bacillales</taxon>
        <taxon>Alicyclobacillaceae</taxon>
        <taxon>Alicyclobacillus</taxon>
    </lineage>
</organism>
<dbReference type="CDD" id="cd06445">
    <property type="entry name" value="ATase"/>
    <property type="match status" value="1"/>
</dbReference>
<evidence type="ECO:0000256" key="2">
    <source>
        <dbReference type="ARBA" id="ARBA00022490"/>
    </source>
</evidence>
<dbReference type="EMBL" id="JASGCB010000007">
    <property type="protein sequence ID" value="MDI9259769.1"/>
    <property type="molecule type" value="Genomic_DNA"/>
</dbReference>
<dbReference type="Pfam" id="PF01035">
    <property type="entry name" value="DNA_binding_1"/>
    <property type="match status" value="1"/>
</dbReference>
<keyword evidence="11" id="KW-1185">Reference proteome</keyword>
<dbReference type="HAMAP" id="MF_00772">
    <property type="entry name" value="OGT"/>
    <property type="match status" value="1"/>
</dbReference>
<dbReference type="GO" id="GO:0003908">
    <property type="term" value="F:methylated-DNA-[protein]-cysteine S-methyltransferase activity"/>
    <property type="evidence" value="ECO:0007669"/>
    <property type="project" value="UniProtKB-EC"/>
</dbReference>
<keyword evidence="2 8" id="KW-0963">Cytoplasm</keyword>
<feature type="active site" description="Nucleophile; methyl group acceptor" evidence="8">
    <location>
        <position position="135"/>
    </location>
</feature>
<dbReference type="PANTHER" id="PTHR10815:SF5">
    <property type="entry name" value="METHYLATED-DNA--PROTEIN-CYSTEINE METHYLTRANSFERASE"/>
    <property type="match status" value="1"/>
</dbReference>
<dbReference type="PANTHER" id="PTHR10815">
    <property type="entry name" value="METHYLATED-DNA--PROTEIN-CYSTEINE METHYLTRANSFERASE"/>
    <property type="match status" value="1"/>
</dbReference>
<comment type="catalytic activity">
    <reaction evidence="7 8">
        <text>a 6-O-methyl-2'-deoxyguanosine in DNA + L-cysteinyl-[protein] = S-methyl-L-cysteinyl-[protein] + a 2'-deoxyguanosine in DNA</text>
        <dbReference type="Rhea" id="RHEA:24000"/>
        <dbReference type="Rhea" id="RHEA-COMP:10131"/>
        <dbReference type="Rhea" id="RHEA-COMP:10132"/>
        <dbReference type="Rhea" id="RHEA-COMP:11367"/>
        <dbReference type="Rhea" id="RHEA-COMP:11368"/>
        <dbReference type="ChEBI" id="CHEBI:29950"/>
        <dbReference type="ChEBI" id="CHEBI:82612"/>
        <dbReference type="ChEBI" id="CHEBI:85445"/>
        <dbReference type="ChEBI" id="CHEBI:85448"/>
        <dbReference type="EC" id="2.1.1.63"/>
    </reaction>
</comment>
<comment type="similarity">
    <text evidence="8">Belongs to the MGMT family.</text>
</comment>
<dbReference type="InterPro" id="IPR014048">
    <property type="entry name" value="MethylDNA_cys_MeTrfase_DNA-bd"/>
</dbReference>
<dbReference type="Gene3D" id="3.30.160.70">
    <property type="entry name" value="Methylated DNA-protein cysteine methyltransferase domain"/>
    <property type="match status" value="1"/>
</dbReference>
<evidence type="ECO:0000256" key="8">
    <source>
        <dbReference type="HAMAP-Rule" id="MF_00772"/>
    </source>
</evidence>
<dbReference type="PROSITE" id="PS00374">
    <property type="entry name" value="MGMT"/>
    <property type="match status" value="1"/>
</dbReference>
<comment type="catalytic activity">
    <reaction evidence="1 8">
        <text>a 4-O-methyl-thymidine in DNA + L-cysteinyl-[protein] = a thymidine in DNA + S-methyl-L-cysteinyl-[protein]</text>
        <dbReference type="Rhea" id="RHEA:53428"/>
        <dbReference type="Rhea" id="RHEA-COMP:10131"/>
        <dbReference type="Rhea" id="RHEA-COMP:10132"/>
        <dbReference type="Rhea" id="RHEA-COMP:13555"/>
        <dbReference type="Rhea" id="RHEA-COMP:13556"/>
        <dbReference type="ChEBI" id="CHEBI:29950"/>
        <dbReference type="ChEBI" id="CHEBI:82612"/>
        <dbReference type="ChEBI" id="CHEBI:137386"/>
        <dbReference type="ChEBI" id="CHEBI:137387"/>
        <dbReference type="EC" id="2.1.1.63"/>
    </reaction>
</comment>
<evidence type="ECO:0000256" key="7">
    <source>
        <dbReference type="ARBA" id="ARBA00049348"/>
    </source>
</evidence>
<dbReference type="SUPFAM" id="SSF53155">
    <property type="entry name" value="Methylated DNA-protein cysteine methyltransferase domain"/>
    <property type="match status" value="1"/>
</dbReference>
<dbReference type="GO" id="GO:0032259">
    <property type="term" value="P:methylation"/>
    <property type="evidence" value="ECO:0007669"/>
    <property type="project" value="UniProtKB-KW"/>
</dbReference>
<gene>
    <name evidence="10" type="ORF">QID03_06165</name>
</gene>
<dbReference type="EC" id="2.1.1.63" evidence="8"/>
<sequence length="173" mass="18596">MTKREAAIAAVSTPIGEMWLVAEPEGVVEAGWTRLEPPPKRDGVRACASPEALALAERAAEELTLYFAGRLRAFTVPLAPRGTAFQLAVWASLCDIPFGARVSYRDIASAVGRPRAVRAVGQANRANPLPVFIPCHRVVGADGRLVGYAGDALDLKAWLLEHESRVLRAQTLS</sequence>
<dbReference type="InterPro" id="IPR001497">
    <property type="entry name" value="MethylDNA_cys_MeTrfase_AS"/>
</dbReference>
<dbReference type="Proteomes" id="UP001529245">
    <property type="component" value="Unassembled WGS sequence"/>
</dbReference>
<evidence type="ECO:0000256" key="6">
    <source>
        <dbReference type="ARBA" id="ARBA00023204"/>
    </source>
</evidence>
<evidence type="ECO:0000313" key="11">
    <source>
        <dbReference type="Proteomes" id="UP001529245"/>
    </source>
</evidence>
<evidence type="ECO:0000259" key="9">
    <source>
        <dbReference type="Pfam" id="PF01035"/>
    </source>
</evidence>
<evidence type="ECO:0000256" key="1">
    <source>
        <dbReference type="ARBA" id="ARBA00001286"/>
    </source>
</evidence>
<comment type="caution">
    <text evidence="10">The sequence shown here is derived from an EMBL/GenBank/DDBJ whole genome shotgun (WGS) entry which is preliminary data.</text>
</comment>
<dbReference type="InterPro" id="IPR023546">
    <property type="entry name" value="MGMT"/>
</dbReference>
<keyword evidence="6 8" id="KW-0234">DNA repair</keyword>
<feature type="domain" description="Methylated-DNA-[protein]-cysteine S-methyltransferase DNA binding" evidence="9">
    <location>
        <begin position="84"/>
        <end position="164"/>
    </location>
</feature>
<keyword evidence="5 8" id="KW-0227">DNA damage</keyword>
<dbReference type="NCBIfam" id="TIGR00589">
    <property type="entry name" value="ogt"/>
    <property type="match status" value="1"/>
</dbReference>
<dbReference type="InterPro" id="IPR036217">
    <property type="entry name" value="MethylDNA_cys_MeTrfase_DNAb"/>
</dbReference>
<dbReference type="Gene3D" id="1.10.10.10">
    <property type="entry name" value="Winged helix-like DNA-binding domain superfamily/Winged helix DNA-binding domain"/>
    <property type="match status" value="1"/>
</dbReference>
<evidence type="ECO:0000313" key="10">
    <source>
        <dbReference type="EMBL" id="MDI9259769.1"/>
    </source>
</evidence>
<protein>
    <recommendedName>
        <fullName evidence="8">Methylated-DNA--protein-cysteine methyltransferase</fullName>
        <ecNumber evidence="8">2.1.1.63</ecNumber>
    </recommendedName>
    <alternativeName>
        <fullName evidence="8">6-O-methylguanine-DNA methyltransferase</fullName>
        <shortName evidence="8">MGMT</shortName>
    </alternativeName>
    <alternativeName>
        <fullName evidence="8">O-6-methylguanine-DNA-alkyltransferase</fullName>
    </alternativeName>
</protein>
<dbReference type="InterPro" id="IPR036631">
    <property type="entry name" value="MGMT_N_sf"/>
</dbReference>
<comment type="miscellaneous">
    <text evidence="8">This enzyme catalyzes only one turnover and therefore is not strictly catalytic. According to one definition, an enzyme is a biocatalyst that acts repeatedly and over many reaction cycles.</text>
</comment>
<evidence type="ECO:0000256" key="3">
    <source>
        <dbReference type="ARBA" id="ARBA00022603"/>
    </source>
</evidence>
<reference evidence="10 11" key="1">
    <citation type="submission" date="2023-04" db="EMBL/GenBank/DDBJ databases">
        <title>A. sendaiensis sub sp. chiapanensis a novel subspecie with specific adaptation in bacterial cell wall isolated from an active volcano.</title>
        <authorList>
            <person name="Alvarez Gutierrez P.E."/>
            <person name="Ortiz Cortes L.Y."/>
        </authorList>
    </citation>
    <scope>NUCLEOTIDE SEQUENCE [LARGE SCALE GENOMIC DNA]</scope>
    <source>
        <strain evidence="10 11">PA2</strain>
    </source>
</reference>
<keyword evidence="3 8" id="KW-0489">Methyltransferase</keyword>
<dbReference type="SUPFAM" id="SSF46767">
    <property type="entry name" value="Methylated DNA-protein cysteine methyltransferase, C-terminal domain"/>
    <property type="match status" value="1"/>
</dbReference>
<dbReference type="RefSeq" id="WP_283203308.1">
    <property type="nucleotide sequence ID" value="NZ_JASGCB010000007.1"/>
</dbReference>
<comment type="subcellular location">
    <subcellularLocation>
        <location evidence="8">Cytoplasm</location>
    </subcellularLocation>
</comment>
<name>A0ABT6XXE5_ALISE</name>